<evidence type="ECO:0000313" key="2">
    <source>
        <dbReference type="Proteomes" id="UP000314294"/>
    </source>
</evidence>
<dbReference type="Proteomes" id="UP000314294">
    <property type="component" value="Unassembled WGS sequence"/>
</dbReference>
<dbReference type="AlphaFoldDB" id="A0A4Z2GNG7"/>
<keyword evidence="2" id="KW-1185">Reference proteome</keyword>
<dbReference type="EMBL" id="SRLO01000473">
    <property type="protein sequence ID" value="TNN54821.1"/>
    <property type="molecule type" value="Genomic_DNA"/>
</dbReference>
<evidence type="ECO:0000313" key="1">
    <source>
        <dbReference type="EMBL" id="TNN54821.1"/>
    </source>
</evidence>
<sequence length="72" mass="8122">MTFSDTGVLKVPLPVNVSPPVLNSRHRRGGLNEIRFLSPSFSGLWTQPSRREPFQSFISSLRPSFPPKQTKL</sequence>
<protein>
    <submittedName>
        <fullName evidence="1">Uncharacterized protein</fullName>
    </submittedName>
</protein>
<name>A0A4Z2GNG7_9TELE</name>
<gene>
    <name evidence="1" type="ORF">EYF80_034940</name>
</gene>
<organism evidence="1 2">
    <name type="scientific">Liparis tanakae</name>
    <name type="common">Tanaka's snailfish</name>
    <dbReference type="NCBI Taxonomy" id="230148"/>
    <lineage>
        <taxon>Eukaryota</taxon>
        <taxon>Metazoa</taxon>
        <taxon>Chordata</taxon>
        <taxon>Craniata</taxon>
        <taxon>Vertebrata</taxon>
        <taxon>Euteleostomi</taxon>
        <taxon>Actinopterygii</taxon>
        <taxon>Neopterygii</taxon>
        <taxon>Teleostei</taxon>
        <taxon>Neoteleostei</taxon>
        <taxon>Acanthomorphata</taxon>
        <taxon>Eupercaria</taxon>
        <taxon>Perciformes</taxon>
        <taxon>Cottioidei</taxon>
        <taxon>Cottales</taxon>
        <taxon>Liparidae</taxon>
        <taxon>Liparis</taxon>
    </lineage>
</organism>
<proteinExistence type="predicted"/>
<accession>A0A4Z2GNG7</accession>
<comment type="caution">
    <text evidence="1">The sequence shown here is derived from an EMBL/GenBank/DDBJ whole genome shotgun (WGS) entry which is preliminary data.</text>
</comment>
<reference evidence="1 2" key="1">
    <citation type="submission" date="2019-03" db="EMBL/GenBank/DDBJ databases">
        <title>First draft genome of Liparis tanakae, snailfish: a comprehensive survey of snailfish specific genes.</title>
        <authorList>
            <person name="Kim W."/>
            <person name="Song I."/>
            <person name="Jeong J.-H."/>
            <person name="Kim D."/>
            <person name="Kim S."/>
            <person name="Ryu S."/>
            <person name="Song J.Y."/>
            <person name="Lee S.K."/>
        </authorList>
    </citation>
    <scope>NUCLEOTIDE SEQUENCE [LARGE SCALE GENOMIC DNA]</scope>
    <source>
        <tissue evidence="1">Muscle</tissue>
    </source>
</reference>